<accession>A0A0D6JC67</accession>
<organism evidence="1 2">
    <name type="scientific">Candidatus Filomicrobium marinum</name>
    <dbReference type="NCBI Taxonomy" id="1608628"/>
    <lineage>
        <taxon>Bacteria</taxon>
        <taxon>Pseudomonadati</taxon>
        <taxon>Pseudomonadota</taxon>
        <taxon>Alphaproteobacteria</taxon>
        <taxon>Hyphomicrobiales</taxon>
        <taxon>Hyphomicrobiaceae</taxon>
        <taxon>Filomicrobium</taxon>
    </lineage>
</organism>
<name>A0A0D6JC67_9HYPH</name>
<dbReference type="SUPFAM" id="SSF81301">
    <property type="entry name" value="Nucleotidyltransferase"/>
    <property type="match status" value="1"/>
</dbReference>
<protein>
    <submittedName>
        <fullName evidence="1">Uncharacterized protein</fullName>
    </submittedName>
</protein>
<dbReference type="Gene3D" id="3.30.460.10">
    <property type="entry name" value="Beta Polymerase, domain 2"/>
    <property type="match status" value="1"/>
</dbReference>
<dbReference type="AlphaFoldDB" id="A0A0D6JC67"/>
<gene>
    <name evidence="1" type="ORF">YBN1229_v1_1058</name>
</gene>
<dbReference type="Proteomes" id="UP000033187">
    <property type="component" value="Chromosome 1"/>
</dbReference>
<dbReference type="EMBL" id="LN829119">
    <property type="protein sequence ID" value="CPR17000.1"/>
    <property type="molecule type" value="Genomic_DNA"/>
</dbReference>
<sequence>MPPPFKVELISHDPRWARDADRESQTFTAAAGHCVQIVHHIGSTAIPGIHAKHVLDLMPVVTSLRELDDRQREIEALGYEWWGSSVFPAGVTVPNPTW</sequence>
<evidence type="ECO:0000313" key="1">
    <source>
        <dbReference type="EMBL" id="CPR17000.1"/>
    </source>
</evidence>
<dbReference type="InterPro" id="IPR043519">
    <property type="entry name" value="NT_sf"/>
</dbReference>
<keyword evidence="2" id="KW-1185">Reference proteome</keyword>
<dbReference type="PANTHER" id="PTHR34822:SF1">
    <property type="entry name" value="GRPB FAMILY PROTEIN"/>
    <property type="match status" value="1"/>
</dbReference>
<proteinExistence type="predicted"/>
<dbReference type="PANTHER" id="PTHR34822">
    <property type="entry name" value="GRPB DOMAIN PROTEIN (AFU_ORTHOLOGUE AFUA_1G01530)"/>
    <property type="match status" value="1"/>
</dbReference>
<dbReference type="KEGG" id="fil:BN1229_v1_1056"/>
<dbReference type="KEGG" id="fiy:BN1229_v1_1058"/>
<dbReference type="Pfam" id="PF04229">
    <property type="entry name" value="GrpB"/>
    <property type="match status" value="1"/>
</dbReference>
<evidence type="ECO:0000313" key="2">
    <source>
        <dbReference type="Proteomes" id="UP000033187"/>
    </source>
</evidence>
<reference evidence="2" key="1">
    <citation type="submission" date="2015-02" db="EMBL/GenBank/DDBJ databases">
        <authorList>
            <person name="Chooi Y.-H."/>
        </authorList>
    </citation>
    <scope>NUCLEOTIDE SEQUENCE [LARGE SCALE GENOMIC DNA]</scope>
    <source>
        <strain evidence="2">strain Y</strain>
    </source>
</reference>
<dbReference type="InterPro" id="IPR007344">
    <property type="entry name" value="GrpB/CoaE"/>
</dbReference>